<dbReference type="OrthoDB" id="5296182at2"/>
<evidence type="ECO:0000313" key="3">
    <source>
        <dbReference type="EMBL" id="PWK86678.1"/>
    </source>
</evidence>
<keyword evidence="4" id="KW-1185">Reference proteome</keyword>
<dbReference type="RefSeq" id="WP_109723683.1">
    <property type="nucleotide sequence ID" value="NZ_MSZV01000058.1"/>
</dbReference>
<feature type="compositionally biased region" description="Basic and acidic residues" evidence="1">
    <location>
        <begin position="73"/>
        <end position="83"/>
    </location>
</feature>
<evidence type="ECO:0000256" key="2">
    <source>
        <dbReference type="SAM" id="SignalP"/>
    </source>
</evidence>
<evidence type="ECO:0000313" key="4">
    <source>
        <dbReference type="Proteomes" id="UP000245812"/>
    </source>
</evidence>
<protein>
    <submittedName>
        <fullName evidence="3">Uncharacterized protein DUF2782</fullName>
    </submittedName>
</protein>
<dbReference type="EMBL" id="QGHC01000007">
    <property type="protein sequence ID" value="PWK86678.1"/>
    <property type="molecule type" value="Genomic_DNA"/>
</dbReference>
<dbReference type="Pfam" id="PF11191">
    <property type="entry name" value="DUF2782"/>
    <property type="match status" value="1"/>
</dbReference>
<accession>A0A316I8E8</accession>
<reference evidence="3 4" key="1">
    <citation type="submission" date="2018-05" db="EMBL/GenBank/DDBJ databases">
        <title>Genomic Encyclopedia of Type Strains, Phase IV (KMG-IV): sequencing the most valuable type-strain genomes for metagenomic binning, comparative biology and taxonomic classification.</title>
        <authorList>
            <person name="Goeker M."/>
        </authorList>
    </citation>
    <scope>NUCLEOTIDE SEQUENCE [LARGE SCALE GENOMIC DNA]</scope>
    <source>
        <strain evidence="3 4">DSM 14263</strain>
    </source>
</reference>
<feature type="region of interest" description="Disordered" evidence="1">
    <location>
        <begin position="20"/>
        <end position="83"/>
    </location>
</feature>
<dbReference type="InterPro" id="IPR021357">
    <property type="entry name" value="DUF2782"/>
</dbReference>
<dbReference type="AlphaFoldDB" id="A0A316I8E8"/>
<comment type="caution">
    <text evidence="3">The sequence shown here is derived from an EMBL/GenBank/DDBJ whole genome shotgun (WGS) entry which is preliminary data.</text>
</comment>
<feature type="signal peptide" evidence="2">
    <location>
        <begin position="1"/>
        <end position="19"/>
    </location>
</feature>
<proteinExistence type="predicted"/>
<evidence type="ECO:0000256" key="1">
    <source>
        <dbReference type="SAM" id="MobiDB-lite"/>
    </source>
</evidence>
<dbReference type="Gene3D" id="2.20.130.30">
    <property type="entry name" value="Protein of unknown function DUF2782"/>
    <property type="match status" value="1"/>
</dbReference>
<organism evidence="3 4">
    <name type="scientific">Fulvimonas soli</name>
    <dbReference type="NCBI Taxonomy" id="155197"/>
    <lineage>
        <taxon>Bacteria</taxon>
        <taxon>Pseudomonadati</taxon>
        <taxon>Pseudomonadota</taxon>
        <taxon>Gammaproteobacteria</taxon>
        <taxon>Lysobacterales</taxon>
        <taxon>Rhodanobacteraceae</taxon>
        <taxon>Fulvimonas</taxon>
    </lineage>
</organism>
<gene>
    <name evidence="3" type="ORF">C7456_10769</name>
</gene>
<name>A0A316I8E8_9GAMM</name>
<feature type="compositionally biased region" description="Pro residues" evidence="1">
    <location>
        <begin position="22"/>
        <end position="34"/>
    </location>
</feature>
<feature type="compositionally biased region" description="Low complexity" evidence="1">
    <location>
        <begin position="41"/>
        <end position="69"/>
    </location>
</feature>
<sequence>MKNVAFSVAGLLLASAAFAQSAPPPGSGLPPPGLHDPGVKPAPAATARAAAMPALPSMRSDAPAAAAPAEPLPDVRVRREGDDTIQEYRRNGQVYMVVITPKGGVPQTYMVDPQGRMVDEHGKKPVGPVMYKVMEWGKSRPAEASSSGD</sequence>
<dbReference type="Proteomes" id="UP000245812">
    <property type="component" value="Unassembled WGS sequence"/>
</dbReference>
<keyword evidence="2" id="KW-0732">Signal</keyword>
<feature type="chain" id="PRO_5016391852" evidence="2">
    <location>
        <begin position="20"/>
        <end position="149"/>
    </location>
</feature>